<accession>A0ABU6RVR9</accession>
<name>A0ABU6RVR9_9FABA</name>
<organism evidence="3 4">
    <name type="scientific">Stylosanthes scabra</name>
    <dbReference type="NCBI Taxonomy" id="79078"/>
    <lineage>
        <taxon>Eukaryota</taxon>
        <taxon>Viridiplantae</taxon>
        <taxon>Streptophyta</taxon>
        <taxon>Embryophyta</taxon>
        <taxon>Tracheophyta</taxon>
        <taxon>Spermatophyta</taxon>
        <taxon>Magnoliopsida</taxon>
        <taxon>eudicotyledons</taxon>
        <taxon>Gunneridae</taxon>
        <taxon>Pentapetalae</taxon>
        <taxon>rosids</taxon>
        <taxon>fabids</taxon>
        <taxon>Fabales</taxon>
        <taxon>Fabaceae</taxon>
        <taxon>Papilionoideae</taxon>
        <taxon>50 kb inversion clade</taxon>
        <taxon>dalbergioids sensu lato</taxon>
        <taxon>Dalbergieae</taxon>
        <taxon>Pterocarpus clade</taxon>
        <taxon>Stylosanthes</taxon>
    </lineage>
</organism>
<feature type="domain" description="Putative plant transposon protein" evidence="2">
    <location>
        <begin position="48"/>
        <end position="216"/>
    </location>
</feature>
<evidence type="ECO:0000313" key="3">
    <source>
        <dbReference type="EMBL" id="MED6128067.1"/>
    </source>
</evidence>
<feature type="region of interest" description="Disordered" evidence="1">
    <location>
        <begin position="1"/>
        <end position="31"/>
    </location>
</feature>
<sequence>MESTAGGQQASDTTSPRANAPGGGGEGLGQDFASRKIIEPSSTGTEQIHEDLIRVFYANLHIADDCILSIVKGTHMKMDLRTFSRIISVPCDGFEYDGSSDTAWPAEWIPFTDDAAFKLIGHCKPTRAKGGGWRIKGISPEMRYLLYFVTHVLAPRTSNHAKFLGQDIRLMFLLLSKQKVNWAFFVSRHMHRCCEGTRGLPYAFAVQAILKHFGVDTSNEQARDEHVFWKIGEHTLQGRAEANAARGG</sequence>
<gene>
    <name evidence="3" type="ORF">PIB30_094108</name>
</gene>
<feature type="compositionally biased region" description="Polar residues" evidence="1">
    <location>
        <begin position="1"/>
        <end position="17"/>
    </location>
</feature>
<dbReference type="Proteomes" id="UP001341840">
    <property type="component" value="Unassembled WGS sequence"/>
</dbReference>
<evidence type="ECO:0000259" key="2">
    <source>
        <dbReference type="Pfam" id="PF20167"/>
    </source>
</evidence>
<dbReference type="Pfam" id="PF20167">
    <property type="entry name" value="Transposase_32"/>
    <property type="match status" value="1"/>
</dbReference>
<keyword evidence="4" id="KW-1185">Reference proteome</keyword>
<reference evidence="3 4" key="1">
    <citation type="journal article" date="2023" name="Plants (Basel)">
        <title>Bridging the Gap: Combining Genomics and Transcriptomics Approaches to Understand Stylosanthes scabra, an Orphan Legume from the Brazilian Caatinga.</title>
        <authorList>
            <person name="Ferreira-Neto J.R.C."/>
            <person name="da Silva M.D."/>
            <person name="Binneck E."/>
            <person name="de Melo N.F."/>
            <person name="da Silva R.H."/>
            <person name="de Melo A.L.T.M."/>
            <person name="Pandolfi V."/>
            <person name="Bustamante F.O."/>
            <person name="Brasileiro-Vidal A.C."/>
            <person name="Benko-Iseppon A.M."/>
        </authorList>
    </citation>
    <scope>NUCLEOTIDE SEQUENCE [LARGE SCALE GENOMIC DNA]</scope>
    <source>
        <tissue evidence="3">Leaves</tissue>
    </source>
</reference>
<comment type="caution">
    <text evidence="3">The sequence shown here is derived from an EMBL/GenBank/DDBJ whole genome shotgun (WGS) entry which is preliminary data.</text>
</comment>
<dbReference type="InterPro" id="IPR046796">
    <property type="entry name" value="Transposase_32_dom"/>
</dbReference>
<proteinExistence type="predicted"/>
<protein>
    <recommendedName>
        <fullName evidence="2">Putative plant transposon protein domain-containing protein</fullName>
    </recommendedName>
</protein>
<evidence type="ECO:0000313" key="4">
    <source>
        <dbReference type="Proteomes" id="UP001341840"/>
    </source>
</evidence>
<dbReference type="EMBL" id="JASCZI010032261">
    <property type="protein sequence ID" value="MED6128067.1"/>
    <property type="molecule type" value="Genomic_DNA"/>
</dbReference>
<evidence type="ECO:0000256" key="1">
    <source>
        <dbReference type="SAM" id="MobiDB-lite"/>
    </source>
</evidence>